<organism evidence="2 3">
    <name type="scientific">Staphylothermus marinus (strain ATCC 43588 / DSM 3639 / JCM 9404 / F1)</name>
    <dbReference type="NCBI Taxonomy" id="399550"/>
    <lineage>
        <taxon>Archaea</taxon>
        <taxon>Thermoproteota</taxon>
        <taxon>Thermoprotei</taxon>
        <taxon>Desulfurococcales</taxon>
        <taxon>Desulfurococcaceae</taxon>
        <taxon>Staphylothermus</taxon>
    </lineage>
</organism>
<dbReference type="InterPro" id="IPR009339">
    <property type="entry name" value="DUF998"/>
</dbReference>
<dbReference type="KEGG" id="smr:Smar_0406"/>
<keyword evidence="1" id="KW-1133">Transmembrane helix</keyword>
<proteinExistence type="predicted"/>
<keyword evidence="1" id="KW-0472">Membrane</keyword>
<dbReference type="Proteomes" id="UP000000254">
    <property type="component" value="Chromosome"/>
</dbReference>
<feature type="transmembrane region" description="Helical" evidence="1">
    <location>
        <begin position="55"/>
        <end position="77"/>
    </location>
</feature>
<evidence type="ECO:0008006" key="4">
    <source>
        <dbReference type="Google" id="ProtNLM"/>
    </source>
</evidence>
<name>A3DLK8_STAMF</name>
<feature type="transmembrane region" description="Helical" evidence="1">
    <location>
        <begin position="132"/>
        <end position="148"/>
    </location>
</feature>
<evidence type="ECO:0000313" key="2">
    <source>
        <dbReference type="EMBL" id="ABN69518.1"/>
    </source>
</evidence>
<gene>
    <name evidence="2" type="ordered locus">Smar_0406</name>
</gene>
<reference evidence="3" key="1">
    <citation type="journal article" date="2009" name="BMC Genomics">
        <title>The complete genome sequence of Staphylothermus marinus reveals differences in sulfur metabolism among heterotrophic Crenarchaeota.</title>
        <authorList>
            <person name="Anderson I.J."/>
            <person name="Dharmarajan L."/>
            <person name="Rodriguez J."/>
            <person name="Hooper S."/>
            <person name="Porat I."/>
            <person name="Ulrich L.E."/>
            <person name="Elkins J.G."/>
            <person name="Mavromatis K."/>
            <person name="Sun H."/>
            <person name="Land M."/>
            <person name="Lapidus A."/>
            <person name="Lucas S."/>
            <person name="Barry K."/>
            <person name="Huber H."/>
            <person name="Zhulin I.B."/>
            <person name="Whitman W.B."/>
            <person name="Mukhopadhyay B."/>
            <person name="Woese C."/>
            <person name="Bristow J."/>
            <person name="Kyrpides N."/>
        </authorList>
    </citation>
    <scope>NUCLEOTIDE SEQUENCE [LARGE SCALE GENOMIC DNA]</scope>
    <source>
        <strain evidence="3">ATCC 43588 / DSM 3639 / JCM 9404 / F1</strain>
    </source>
</reference>
<feature type="transmembrane region" description="Helical" evidence="1">
    <location>
        <begin position="154"/>
        <end position="174"/>
    </location>
</feature>
<dbReference type="STRING" id="399550.Smar_0406"/>
<dbReference type="OrthoDB" id="18853at2157"/>
<dbReference type="HOGENOM" id="CLU_1465175_0_0_2"/>
<evidence type="ECO:0000313" key="3">
    <source>
        <dbReference type="Proteomes" id="UP000000254"/>
    </source>
</evidence>
<dbReference type="AlphaFoldDB" id="A3DLK8"/>
<evidence type="ECO:0000256" key="1">
    <source>
        <dbReference type="SAM" id="Phobius"/>
    </source>
</evidence>
<feature type="transmembrane region" description="Helical" evidence="1">
    <location>
        <begin position="12"/>
        <end position="35"/>
    </location>
</feature>
<keyword evidence="3" id="KW-1185">Reference proteome</keyword>
<dbReference type="Pfam" id="PF06197">
    <property type="entry name" value="DUF998"/>
    <property type="match status" value="1"/>
</dbReference>
<protein>
    <recommendedName>
        <fullName evidence="4">DUF998 domain-containing protein</fullName>
    </recommendedName>
</protein>
<dbReference type="GeneID" id="4907613"/>
<dbReference type="RefSeq" id="WP_011838709.1">
    <property type="nucleotide sequence ID" value="NC_009033.1"/>
</dbReference>
<feature type="transmembrane region" description="Helical" evidence="1">
    <location>
        <begin position="84"/>
        <end position="100"/>
    </location>
</feature>
<accession>A3DLK8</accession>
<feature type="transmembrane region" description="Helical" evidence="1">
    <location>
        <begin position="106"/>
        <end position="125"/>
    </location>
</feature>
<dbReference type="PANTHER" id="PTHR42241">
    <property type="entry name" value="HYPOTHETICAL MEMBRANE PROTEIN, CONSERVED, DUF998 FAMILY"/>
    <property type="match status" value="1"/>
</dbReference>
<sequence length="184" mass="20834">MSLNKHSWMDMIIFILSFSFPLTMIALAISMSSWFNIWNNALSDLGHAVKSSVAPIFNLGLAIGGILIVIVGLRNLYSWSRVKGSLIISMGVFLNLIGVFDEVYGWIHFLVSVLFFLSIIAYFIAISILDKSWIAVLLIIGHIAMWYLHFASEIPRGAAIPELLAVFSFLPFYIRDYFKSYTKR</sequence>
<dbReference type="EMBL" id="CP000575">
    <property type="protein sequence ID" value="ABN69518.1"/>
    <property type="molecule type" value="Genomic_DNA"/>
</dbReference>
<reference evidence="2 3" key="2">
    <citation type="journal article" date="2009" name="Stand. Genomic Sci.">
        <title>Complete genome sequence of Staphylothermus marinus Stetter and Fiala 1986 type strain F1.</title>
        <authorList>
            <person name="Anderson I.J."/>
            <person name="Sun H."/>
            <person name="Lapidus A."/>
            <person name="Copeland A."/>
            <person name="Glavina Del Rio T."/>
            <person name="Tice H."/>
            <person name="Dalin E."/>
            <person name="Lucas S."/>
            <person name="Barry K."/>
            <person name="Land M."/>
            <person name="Richardson P."/>
            <person name="Huber H."/>
            <person name="Kyrpides N.C."/>
        </authorList>
    </citation>
    <scope>NUCLEOTIDE SEQUENCE [LARGE SCALE GENOMIC DNA]</scope>
    <source>
        <strain evidence="3">ATCC 43588 / DSM 3639 / JCM 9404 / F1</strain>
    </source>
</reference>
<dbReference type="eggNOG" id="arCOG02008">
    <property type="taxonomic scope" value="Archaea"/>
</dbReference>
<keyword evidence="1" id="KW-0812">Transmembrane</keyword>
<dbReference type="PANTHER" id="PTHR42241:SF2">
    <property type="entry name" value="HYPOTHETICAL MEMBRANE PROTEIN, CONSERVED, DUF998 FAMILY"/>
    <property type="match status" value="1"/>
</dbReference>